<keyword evidence="2" id="KW-0328">Glycosyltransferase</keyword>
<evidence type="ECO:0000256" key="2">
    <source>
        <dbReference type="ARBA" id="ARBA00022676"/>
    </source>
</evidence>
<dbReference type="GO" id="GO:0016757">
    <property type="term" value="F:glycosyltransferase activity"/>
    <property type="evidence" value="ECO:0007669"/>
    <property type="project" value="UniProtKB-KW"/>
</dbReference>
<keyword evidence="4 6" id="KW-0472">Membrane</keyword>
<dbReference type="InterPro" id="IPR003406">
    <property type="entry name" value="Glyco_trans_14"/>
</dbReference>
<evidence type="ECO:0000256" key="5">
    <source>
        <dbReference type="ARBA" id="ARBA00023180"/>
    </source>
</evidence>
<organism evidence="7 8">
    <name type="scientific">Tagetes erecta</name>
    <name type="common">African marigold</name>
    <dbReference type="NCBI Taxonomy" id="13708"/>
    <lineage>
        <taxon>Eukaryota</taxon>
        <taxon>Viridiplantae</taxon>
        <taxon>Streptophyta</taxon>
        <taxon>Embryophyta</taxon>
        <taxon>Tracheophyta</taxon>
        <taxon>Spermatophyta</taxon>
        <taxon>Magnoliopsida</taxon>
        <taxon>eudicotyledons</taxon>
        <taxon>Gunneridae</taxon>
        <taxon>Pentapetalae</taxon>
        <taxon>asterids</taxon>
        <taxon>campanulids</taxon>
        <taxon>Asterales</taxon>
        <taxon>Asteraceae</taxon>
        <taxon>Asteroideae</taxon>
        <taxon>Heliantheae alliance</taxon>
        <taxon>Tageteae</taxon>
        <taxon>Tagetes</taxon>
    </lineage>
</organism>
<dbReference type="PANTHER" id="PTHR31042">
    <property type="entry name" value="CORE-2/I-BRANCHING BETA-1,6-N-ACETYLGLUCOSAMINYLTRANSFERASE FAMILY PROTEIN-RELATED"/>
    <property type="match status" value="1"/>
</dbReference>
<dbReference type="InterPro" id="IPR044174">
    <property type="entry name" value="BC10-like"/>
</dbReference>
<evidence type="ECO:0008006" key="9">
    <source>
        <dbReference type="Google" id="ProtNLM"/>
    </source>
</evidence>
<comment type="subcellular location">
    <subcellularLocation>
        <location evidence="1">Membrane</location>
        <topology evidence="1">Single-pass type II membrane protein</topology>
    </subcellularLocation>
</comment>
<dbReference type="Proteomes" id="UP001229421">
    <property type="component" value="Unassembled WGS sequence"/>
</dbReference>
<evidence type="ECO:0000256" key="6">
    <source>
        <dbReference type="SAM" id="Phobius"/>
    </source>
</evidence>
<dbReference type="Pfam" id="PF02485">
    <property type="entry name" value="Branch"/>
    <property type="match status" value="1"/>
</dbReference>
<evidence type="ECO:0000256" key="3">
    <source>
        <dbReference type="ARBA" id="ARBA00022679"/>
    </source>
</evidence>
<dbReference type="AlphaFoldDB" id="A0AAD8P6S2"/>
<keyword evidence="6" id="KW-0812">Transmembrane</keyword>
<proteinExistence type="predicted"/>
<keyword evidence="3" id="KW-0808">Transferase</keyword>
<dbReference type="PANTHER" id="PTHR31042:SF3">
    <property type="entry name" value="OS08G0110400 PROTEIN"/>
    <property type="match status" value="1"/>
</dbReference>
<accession>A0AAD8P6S2</accession>
<keyword evidence="6" id="KW-1133">Transmembrane helix</keyword>
<comment type="caution">
    <text evidence="7">The sequence shown here is derived from an EMBL/GenBank/DDBJ whole genome shotgun (WGS) entry which is preliminary data.</text>
</comment>
<protein>
    <recommendedName>
        <fullName evidence="9">Core-2/I-branching beta-1,6-N-acetylglucosaminyltransferase family protein</fullName>
    </recommendedName>
</protein>
<dbReference type="EMBL" id="JAUHHV010000001">
    <property type="protein sequence ID" value="KAK1434449.1"/>
    <property type="molecule type" value="Genomic_DNA"/>
</dbReference>
<evidence type="ECO:0000256" key="1">
    <source>
        <dbReference type="ARBA" id="ARBA00004606"/>
    </source>
</evidence>
<keyword evidence="8" id="KW-1185">Reference proteome</keyword>
<gene>
    <name evidence="7" type="ORF">QVD17_00192</name>
</gene>
<keyword evidence="5" id="KW-0325">Glycoprotein</keyword>
<evidence type="ECO:0000256" key="4">
    <source>
        <dbReference type="ARBA" id="ARBA00023136"/>
    </source>
</evidence>
<name>A0AAD8P6S2_TARER</name>
<dbReference type="GO" id="GO:0016020">
    <property type="term" value="C:membrane"/>
    <property type="evidence" value="ECO:0007669"/>
    <property type="project" value="UniProtKB-SubCell"/>
</dbReference>
<reference evidence="7" key="1">
    <citation type="journal article" date="2023" name="bioRxiv">
        <title>Improved chromosome-level genome assembly for marigold (Tagetes erecta).</title>
        <authorList>
            <person name="Jiang F."/>
            <person name="Yuan L."/>
            <person name="Wang S."/>
            <person name="Wang H."/>
            <person name="Xu D."/>
            <person name="Wang A."/>
            <person name="Fan W."/>
        </authorList>
    </citation>
    <scope>NUCLEOTIDE SEQUENCE</scope>
    <source>
        <strain evidence="7">WSJ</strain>
        <tissue evidence="7">Leaf</tissue>
    </source>
</reference>
<feature type="transmembrane region" description="Helical" evidence="6">
    <location>
        <begin position="21"/>
        <end position="41"/>
    </location>
</feature>
<evidence type="ECO:0000313" key="8">
    <source>
        <dbReference type="Proteomes" id="UP001229421"/>
    </source>
</evidence>
<evidence type="ECO:0000313" key="7">
    <source>
        <dbReference type="EMBL" id="KAK1434449.1"/>
    </source>
</evidence>
<sequence length="385" mass="44802">MMRSRNARDEFDHISKDLSIGLMRSVCFLIVFVIGILIGLLSSSHIDTYYSPNQPSTNPNSACTSTSSCVKKDCMSIESFRFPTNVSHGMSDDELLWRASLVPENVHYPFHRMPKIAFLFLTRGPLPFLPLWERFFDAQDVIKYSIYIHTNPASNLRVEKSSVFYNRQIPSQAAEWGTLSLVDAERRLLGNALLDFSNERFVLLSESCIPIYNFPTIYDYLVKSKYSFLDSYEDPSRYGQGRYNRHMKPYIRPRDWRKGSQWFEMKRALAIKVVADTKYYNLFKRYCTHDCYPDEHYMPTFVHMFHEQLNDDRTVTYVDWSVGGPHPVSFGAKDITESHIKSLRNNGTSCSYNKRPSRICYLFARKFEASALKPLLELASKVLEY</sequence>